<organism evidence="1 2">
    <name type="scientific">Vermiconidia calcicola</name>
    <dbReference type="NCBI Taxonomy" id="1690605"/>
    <lineage>
        <taxon>Eukaryota</taxon>
        <taxon>Fungi</taxon>
        <taxon>Dikarya</taxon>
        <taxon>Ascomycota</taxon>
        <taxon>Pezizomycotina</taxon>
        <taxon>Dothideomycetes</taxon>
        <taxon>Dothideomycetidae</taxon>
        <taxon>Mycosphaerellales</taxon>
        <taxon>Extremaceae</taxon>
        <taxon>Vermiconidia</taxon>
    </lineage>
</organism>
<protein>
    <submittedName>
        <fullName evidence="1">Uncharacterized protein</fullName>
    </submittedName>
</protein>
<name>A0ACC3NNB1_9PEZI</name>
<proteinExistence type="predicted"/>
<reference evidence="1" key="1">
    <citation type="submission" date="2023-07" db="EMBL/GenBank/DDBJ databases">
        <title>Black Yeasts Isolated from many extreme environments.</title>
        <authorList>
            <person name="Coleine C."/>
            <person name="Stajich J.E."/>
            <person name="Selbmann L."/>
        </authorList>
    </citation>
    <scope>NUCLEOTIDE SEQUENCE</scope>
    <source>
        <strain evidence="1">CCFEE 5714</strain>
    </source>
</reference>
<comment type="caution">
    <text evidence="1">The sequence shown here is derived from an EMBL/GenBank/DDBJ whole genome shotgun (WGS) entry which is preliminary data.</text>
</comment>
<gene>
    <name evidence="1" type="ORF">LTR37_003877</name>
</gene>
<keyword evidence="2" id="KW-1185">Reference proteome</keyword>
<evidence type="ECO:0000313" key="1">
    <source>
        <dbReference type="EMBL" id="KAK3720054.1"/>
    </source>
</evidence>
<dbReference type="EMBL" id="JAUTXU010000023">
    <property type="protein sequence ID" value="KAK3720054.1"/>
    <property type="molecule type" value="Genomic_DNA"/>
</dbReference>
<sequence length="200" mass="22791">MAIWPFKERQRSGVKDDAKQPLTEKAHPIEQRPTKASNDPLPGQSRMPVTIFPASHSANLVRIDKCYTGPANNSREILRNACPEDEGNCLELLQSSFDANTEPAMLPRTNGFVNAAITAYNQHHHLIIRPEDVWTAIITQFNFYVNAHAEELRDKFVAHEGKKELRLEYAGNRYSFDFSIFAEQMGQLIQKNVVDPELRE</sequence>
<evidence type="ECO:0000313" key="2">
    <source>
        <dbReference type="Proteomes" id="UP001281147"/>
    </source>
</evidence>
<dbReference type="Proteomes" id="UP001281147">
    <property type="component" value="Unassembled WGS sequence"/>
</dbReference>
<accession>A0ACC3NNB1</accession>